<keyword evidence="1 4" id="KW-0808">Transferase</keyword>
<dbReference type="PROSITE" id="PS51186">
    <property type="entry name" value="GNAT"/>
    <property type="match status" value="1"/>
</dbReference>
<name>A0A420E893_9ALTE</name>
<keyword evidence="5" id="KW-1185">Reference proteome</keyword>
<protein>
    <submittedName>
        <fullName evidence="4">GNAT family N-acetyltransferase</fullName>
    </submittedName>
</protein>
<dbReference type="InterPro" id="IPR000182">
    <property type="entry name" value="GNAT_dom"/>
</dbReference>
<evidence type="ECO:0000259" key="3">
    <source>
        <dbReference type="PROSITE" id="PS51186"/>
    </source>
</evidence>
<evidence type="ECO:0000256" key="1">
    <source>
        <dbReference type="ARBA" id="ARBA00022679"/>
    </source>
</evidence>
<dbReference type="OrthoDB" id="9806849at2"/>
<dbReference type="Pfam" id="PF00583">
    <property type="entry name" value="Acetyltransf_1"/>
    <property type="match status" value="1"/>
</dbReference>
<evidence type="ECO:0000313" key="4">
    <source>
        <dbReference type="EMBL" id="RKF15600.1"/>
    </source>
</evidence>
<gene>
    <name evidence="4" type="ORF">DBZ36_14530</name>
</gene>
<dbReference type="CDD" id="cd04301">
    <property type="entry name" value="NAT_SF"/>
    <property type="match status" value="1"/>
</dbReference>
<evidence type="ECO:0000313" key="5">
    <source>
        <dbReference type="Proteomes" id="UP000286482"/>
    </source>
</evidence>
<dbReference type="RefSeq" id="WP_120355686.1">
    <property type="nucleotide sequence ID" value="NZ_RAQO01000008.1"/>
</dbReference>
<dbReference type="EMBL" id="RAQO01000008">
    <property type="protein sequence ID" value="RKF15600.1"/>
    <property type="molecule type" value="Genomic_DNA"/>
</dbReference>
<sequence length="182" mass="20717">MYDTKNSETKSQKQVQSLICTAKVEHAPDIVSIQRASWRHAYPKPLIDALLSNLPISVHRQMWAERVQSQQLKTVVIFDTQTELACGFAMYELQNMSCEVHALYLPPKHIGHGYGRSLLEFIKETAGAAYCSELRLWVMEDNSEAIGFYQHLGLNLCGVTQVQKHFGKAYRKCLMNQDLLSV</sequence>
<dbReference type="AlphaFoldDB" id="A0A420E893"/>
<dbReference type="InterPro" id="IPR050832">
    <property type="entry name" value="Bact_Acetyltransf"/>
</dbReference>
<dbReference type="Gene3D" id="3.40.630.30">
    <property type="match status" value="1"/>
</dbReference>
<dbReference type="SUPFAM" id="SSF55729">
    <property type="entry name" value="Acyl-CoA N-acyltransferases (Nat)"/>
    <property type="match status" value="1"/>
</dbReference>
<organism evidence="4 5">
    <name type="scientific">Alginatibacterium sediminis</name>
    <dbReference type="NCBI Taxonomy" id="2164068"/>
    <lineage>
        <taxon>Bacteria</taxon>
        <taxon>Pseudomonadati</taxon>
        <taxon>Pseudomonadota</taxon>
        <taxon>Gammaproteobacteria</taxon>
        <taxon>Alteromonadales</taxon>
        <taxon>Alteromonadaceae</taxon>
        <taxon>Alginatibacterium</taxon>
    </lineage>
</organism>
<dbReference type="PANTHER" id="PTHR43877">
    <property type="entry name" value="AMINOALKYLPHOSPHONATE N-ACETYLTRANSFERASE-RELATED-RELATED"/>
    <property type="match status" value="1"/>
</dbReference>
<dbReference type="InterPro" id="IPR016181">
    <property type="entry name" value="Acyl_CoA_acyltransferase"/>
</dbReference>
<dbReference type="GO" id="GO:0016747">
    <property type="term" value="F:acyltransferase activity, transferring groups other than amino-acyl groups"/>
    <property type="evidence" value="ECO:0007669"/>
    <property type="project" value="InterPro"/>
</dbReference>
<keyword evidence="2" id="KW-0012">Acyltransferase</keyword>
<reference evidence="4 5" key="1">
    <citation type="submission" date="2018-09" db="EMBL/GenBank/DDBJ databases">
        <authorList>
            <person name="Wang Z."/>
        </authorList>
    </citation>
    <scope>NUCLEOTIDE SEQUENCE [LARGE SCALE GENOMIC DNA]</scope>
    <source>
        <strain evidence="4 5">ALS 81</strain>
    </source>
</reference>
<feature type="domain" description="N-acetyltransferase" evidence="3">
    <location>
        <begin position="17"/>
        <end position="180"/>
    </location>
</feature>
<accession>A0A420E893</accession>
<evidence type="ECO:0000256" key="2">
    <source>
        <dbReference type="ARBA" id="ARBA00023315"/>
    </source>
</evidence>
<proteinExistence type="predicted"/>
<dbReference type="Proteomes" id="UP000286482">
    <property type="component" value="Unassembled WGS sequence"/>
</dbReference>
<comment type="caution">
    <text evidence="4">The sequence shown here is derived from an EMBL/GenBank/DDBJ whole genome shotgun (WGS) entry which is preliminary data.</text>
</comment>